<dbReference type="PROSITE" id="PS50160">
    <property type="entry name" value="DNA_LIGASE_A3"/>
    <property type="match status" value="1"/>
</dbReference>
<comment type="similarity">
    <text evidence="1">Belongs to the ATP-dependent DNA ligase family.</text>
</comment>
<evidence type="ECO:0000259" key="3">
    <source>
        <dbReference type="PROSITE" id="PS50160"/>
    </source>
</evidence>
<evidence type="ECO:0000313" key="5">
    <source>
        <dbReference type="Proteomes" id="UP000267798"/>
    </source>
</evidence>
<dbReference type="Pfam" id="PF01068">
    <property type="entry name" value="DNA_ligase_A_M"/>
    <property type="match status" value="1"/>
</dbReference>
<dbReference type="AlphaFoldDB" id="A0A3A6PES1"/>
<evidence type="ECO:0000256" key="2">
    <source>
        <dbReference type="ARBA" id="ARBA00022598"/>
    </source>
</evidence>
<dbReference type="PANTHER" id="PTHR45674:SF4">
    <property type="entry name" value="DNA LIGASE 1"/>
    <property type="match status" value="1"/>
</dbReference>
<keyword evidence="2" id="KW-0436">Ligase</keyword>
<dbReference type="SUPFAM" id="SSF56091">
    <property type="entry name" value="DNA ligase/mRNA capping enzyme, catalytic domain"/>
    <property type="match status" value="1"/>
</dbReference>
<evidence type="ECO:0000313" key="4">
    <source>
        <dbReference type="EMBL" id="RJX38146.1"/>
    </source>
</evidence>
<dbReference type="GO" id="GO:0006281">
    <property type="term" value="P:DNA repair"/>
    <property type="evidence" value="ECO:0007669"/>
    <property type="project" value="InterPro"/>
</dbReference>
<dbReference type="OrthoDB" id="5503604at2"/>
<dbReference type="InterPro" id="IPR012310">
    <property type="entry name" value="DNA_ligase_ATP-dep_cent"/>
</dbReference>
<dbReference type="GO" id="GO:0005524">
    <property type="term" value="F:ATP binding"/>
    <property type="evidence" value="ECO:0007669"/>
    <property type="project" value="InterPro"/>
</dbReference>
<dbReference type="Gene3D" id="3.30.1490.70">
    <property type="match status" value="1"/>
</dbReference>
<protein>
    <recommendedName>
        <fullName evidence="3">ATP-dependent DNA ligase family profile domain-containing protein</fullName>
    </recommendedName>
</protein>
<dbReference type="GO" id="GO:0003910">
    <property type="term" value="F:DNA ligase (ATP) activity"/>
    <property type="evidence" value="ECO:0007669"/>
    <property type="project" value="InterPro"/>
</dbReference>
<dbReference type="CDD" id="cd07906">
    <property type="entry name" value="Adenylation_DNA_ligase_LigD_LigC"/>
    <property type="match status" value="1"/>
</dbReference>
<reference evidence="4 5" key="1">
    <citation type="submission" date="2018-09" db="EMBL/GenBank/DDBJ databases">
        <title>Paenibacillus aracenensis nov. sp. isolated from a cave in southern Spain.</title>
        <authorList>
            <person name="Jurado V."/>
            <person name="Gutierrez-Patricio S."/>
            <person name="Gonzalez-Pimentel J.L."/>
            <person name="Miller A.Z."/>
            <person name="Laiz L."/>
            <person name="Saiz-Jimenez C."/>
        </authorList>
    </citation>
    <scope>NUCLEOTIDE SEQUENCE [LARGE SCALE GENOMIC DNA]</scope>
    <source>
        <strain evidence="4 5">JCM 19203</strain>
    </source>
</reference>
<proteinExistence type="inferred from homology"/>
<feature type="domain" description="ATP-dependent DNA ligase family profile" evidence="3">
    <location>
        <begin position="137"/>
        <end position="177"/>
    </location>
</feature>
<name>A0A3A6PES1_9BACL</name>
<dbReference type="PANTHER" id="PTHR45674">
    <property type="entry name" value="DNA LIGASE 1/3 FAMILY MEMBER"/>
    <property type="match status" value="1"/>
</dbReference>
<dbReference type="EMBL" id="QXQB01000004">
    <property type="protein sequence ID" value="RJX38146.1"/>
    <property type="molecule type" value="Genomic_DNA"/>
</dbReference>
<dbReference type="InterPro" id="IPR050191">
    <property type="entry name" value="ATP-dep_DNA_ligase"/>
</dbReference>
<accession>A0A3A6PES1</accession>
<organism evidence="4 5">
    <name type="scientific">Paenibacillus pinisoli</name>
    <dbReference type="NCBI Taxonomy" id="1276110"/>
    <lineage>
        <taxon>Bacteria</taxon>
        <taxon>Bacillati</taxon>
        <taxon>Bacillota</taxon>
        <taxon>Bacilli</taxon>
        <taxon>Bacillales</taxon>
        <taxon>Paenibacillaceae</taxon>
        <taxon>Paenibacillus</taxon>
    </lineage>
</organism>
<comment type="caution">
    <text evidence="4">The sequence shown here is derived from an EMBL/GenBank/DDBJ whole genome shotgun (WGS) entry which is preliminary data.</text>
</comment>
<dbReference type="Gene3D" id="3.30.470.30">
    <property type="entry name" value="DNA ligase/mRNA capping enzyme"/>
    <property type="match status" value="1"/>
</dbReference>
<evidence type="ECO:0000256" key="1">
    <source>
        <dbReference type="ARBA" id="ARBA00007572"/>
    </source>
</evidence>
<keyword evidence="5" id="KW-1185">Reference proteome</keyword>
<sequence length="228" mass="26547">MRHPKKDYSLIPPVFTEESMYGFMLRWGIREEEAMFIQPMLMMEREGPFADDQYWFEPMVDGQRLQLHMTAGKVVLLTRHGNDATAQYPELHNVPLSWPADVVLDGEAACLDPETGRADFARLQQRFRMKGAPRIREARKTIPIVYFVFDILMYNGADLRGLPLVSRRKLLESVLEDNHYYIKMKHWERDGHAVYEAAGRLGLKGIAGKHKYSRYVEGRSDSWLRISL</sequence>
<dbReference type="GO" id="GO:0006310">
    <property type="term" value="P:DNA recombination"/>
    <property type="evidence" value="ECO:0007669"/>
    <property type="project" value="InterPro"/>
</dbReference>
<gene>
    <name evidence="4" type="ORF">D3P09_18945</name>
</gene>
<dbReference type="Proteomes" id="UP000267798">
    <property type="component" value="Unassembled WGS sequence"/>
</dbReference>